<reference evidence="2" key="1">
    <citation type="journal article" date="2017" name="Genome Biol.">
        <title>Comparative genomics reveals high biological diversity and specific adaptations in the industrially and medically important fungal genus Aspergillus.</title>
        <authorList>
            <person name="de Vries R.P."/>
            <person name="Riley R."/>
            <person name="Wiebenga A."/>
            <person name="Aguilar-Osorio G."/>
            <person name="Amillis S."/>
            <person name="Uchima C.A."/>
            <person name="Anderluh G."/>
            <person name="Asadollahi M."/>
            <person name="Askin M."/>
            <person name="Barry K."/>
            <person name="Battaglia E."/>
            <person name="Bayram O."/>
            <person name="Benocci T."/>
            <person name="Braus-Stromeyer S.A."/>
            <person name="Caldana C."/>
            <person name="Canovas D."/>
            <person name="Cerqueira G.C."/>
            <person name="Chen F."/>
            <person name="Chen W."/>
            <person name="Choi C."/>
            <person name="Clum A."/>
            <person name="Dos Santos R.A."/>
            <person name="Damasio A.R."/>
            <person name="Diallinas G."/>
            <person name="Emri T."/>
            <person name="Fekete E."/>
            <person name="Flipphi M."/>
            <person name="Freyberg S."/>
            <person name="Gallo A."/>
            <person name="Gournas C."/>
            <person name="Habgood R."/>
            <person name="Hainaut M."/>
            <person name="Harispe M.L."/>
            <person name="Henrissat B."/>
            <person name="Hilden K.S."/>
            <person name="Hope R."/>
            <person name="Hossain A."/>
            <person name="Karabika E."/>
            <person name="Karaffa L."/>
            <person name="Karanyi Z."/>
            <person name="Krasevec N."/>
            <person name="Kuo A."/>
            <person name="Kusch H."/>
            <person name="LaButti K."/>
            <person name="Lagendijk E.L."/>
            <person name="Lapidus A."/>
            <person name="Levasseur A."/>
            <person name="Lindquist E."/>
            <person name="Lipzen A."/>
            <person name="Logrieco A.F."/>
            <person name="MacCabe A."/>
            <person name="Maekelae M.R."/>
            <person name="Malavazi I."/>
            <person name="Melin P."/>
            <person name="Meyer V."/>
            <person name="Mielnichuk N."/>
            <person name="Miskei M."/>
            <person name="Molnar A.P."/>
            <person name="Mule G."/>
            <person name="Ngan C.Y."/>
            <person name="Orejas M."/>
            <person name="Orosz E."/>
            <person name="Ouedraogo J.P."/>
            <person name="Overkamp K.M."/>
            <person name="Park H.-S."/>
            <person name="Perrone G."/>
            <person name="Piumi F."/>
            <person name="Punt P.J."/>
            <person name="Ram A.F."/>
            <person name="Ramon A."/>
            <person name="Rauscher S."/>
            <person name="Record E."/>
            <person name="Riano-Pachon D.M."/>
            <person name="Robert V."/>
            <person name="Roehrig J."/>
            <person name="Ruller R."/>
            <person name="Salamov A."/>
            <person name="Salih N.S."/>
            <person name="Samson R.A."/>
            <person name="Sandor E."/>
            <person name="Sanguinetti M."/>
            <person name="Schuetze T."/>
            <person name="Sepcic K."/>
            <person name="Shelest E."/>
            <person name="Sherlock G."/>
            <person name="Sophianopoulou V."/>
            <person name="Squina F.M."/>
            <person name="Sun H."/>
            <person name="Susca A."/>
            <person name="Todd R.B."/>
            <person name="Tsang A."/>
            <person name="Unkles S.E."/>
            <person name="van de Wiele N."/>
            <person name="van Rossen-Uffink D."/>
            <person name="Oliveira J.V."/>
            <person name="Vesth T.C."/>
            <person name="Visser J."/>
            <person name="Yu J.-H."/>
            <person name="Zhou M."/>
            <person name="Andersen M.R."/>
            <person name="Archer D.B."/>
            <person name="Baker S.E."/>
            <person name="Benoit I."/>
            <person name="Brakhage A.A."/>
            <person name="Braus G.H."/>
            <person name="Fischer R."/>
            <person name="Frisvad J.C."/>
            <person name="Goldman G.H."/>
            <person name="Houbraken J."/>
            <person name="Oakley B."/>
            <person name="Pocsi I."/>
            <person name="Scazzocchio C."/>
            <person name="Seiboth B."/>
            <person name="vanKuyk P.A."/>
            <person name="Wortman J."/>
            <person name="Dyer P.S."/>
            <person name="Grigoriev I.V."/>
        </authorList>
    </citation>
    <scope>NUCLEOTIDE SEQUENCE [LARGE SCALE GENOMIC DNA]</scope>
    <source>
        <strain evidence="2">CBS 101740 / IMI 381727 / IBT 21946</strain>
    </source>
</reference>
<name>A0A1L9UK05_ASPBC</name>
<organism evidence="1 2">
    <name type="scientific">Aspergillus brasiliensis (strain CBS 101740 / IMI 381727 / IBT 21946)</name>
    <dbReference type="NCBI Taxonomy" id="767769"/>
    <lineage>
        <taxon>Eukaryota</taxon>
        <taxon>Fungi</taxon>
        <taxon>Dikarya</taxon>
        <taxon>Ascomycota</taxon>
        <taxon>Pezizomycotina</taxon>
        <taxon>Eurotiomycetes</taxon>
        <taxon>Eurotiomycetidae</taxon>
        <taxon>Eurotiales</taxon>
        <taxon>Aspergillaceae</taxon>
        <taxon>Aspergillus</taxon>
        <taxon>Aspergillus subgen. Circumdati</taxon>
    </lineage>
</organism>
<dbReference type="GeneID" id="93570315"/>
<dbReference type="OrthoDB" id="4478244at2759"/>
<sequence>MEGTEQDESNEFIESNNAIKSTESNRLIQPIKLKKYFPRIENYEYEDFEAGLTPEDESDNPDEQLFQAQKLYFRDQTNKRYLCLIIIYGHSSHREACKEALRISWHRNRRKMSHKVMMGLIIDEDRQIWFRGSHTDEKFIKEMGNNWVSNNDSMLKRYFRTFRRGLRLHSPRPRYDSEFEEVFESNYQHISDSKKQQNDHSSLVLAFRPRRQPARSERASGVLDSKKHLNDGTSLVLALRTRRDSAI</sequence>
<dbReference type="Proteomes" id="UP000184499">
    <property type="component" value="Unassembled WGS sequence"/>
</dbReference>
<proteinExistence type="predicted"/>
<protein>
    <submittedName>
        <fullName evidence="1">Uncharacterized protein</fullName>
    </submittedName>
</protein>
<dbReference type="VEuPathDB" id="FungiDB:ASPBRDRAFT_125893"/>
<evidence type="ECO:0000313" key="2">
    <source>
        <dbReference type="Proteomes" id="UP000184499"/>
    </source>
</evidence>
<dbReference type="EMBL" id="KV878684">
    <property type="protein sequence ID" value="OJJ72002.1"/>
    <property type="molecule type" value="Genomic_DNA"/>
</dbReference>
<dbReference type="RefSeq" id="XP_067479250.1">
    <property type="nucleotide sequence ID" value="XM_067617827.1"/>
</dbReference>
<accession>A0A1L9UK05</accession>
<gene>
    <name evidence="1" type="ORF">ASPBRDRAFT_125893</name>
</gene>
<evidence type="ECO:0000313" key="1">
    <source>
        <dbReference type="EMBL" id="OJJ72002.1"/>
    </source>
</evidence>
<keyword evidence="2" id="KW-1185">Reference proteome</keyword>
<dbReference type="OMA" id="WFRGSHT"/>
<dbReference type="AlphaFoldDB" id="A0A1L9UK05"/>